<dbReference type="SUPFAM" id="SSF57850">
    <property type="entry name" value="RING/U-box"/>
    <property type="match status" value="1"/>
</dbReference>
<keyword evidence="8 11" id="KW-0833">Ubl conjugation pathway</keyword>
<dbReference type="eggNOG" id="KOG0824">
    <property type="taxonomic scope" value="Eukaryota"/>
</dbReference>
<evidence type="ECO:0000259" key="13">
    <source>
        <dbReference type="PROSITE" id="PS50089"/>
    </source>
</evidence>
<dbReference type="GO" id="GO:0005829">
    <property type="term" value="C:cytosol"/>
    <property type="evidence" value="ECO:0007669"/>
    <property type="project" value="UniProtKB-SubCell"/>
</dbReference>
<dbReference type="GO" id="GO:0004842">
    <property type="term" value="F:ubiquitin-protein transferase activity"/>
    <property type="evidence" value="ECO:0000318"/>
    <property type="project" value="GO_Central"/>
</dbReference>
<dbReference type="OrthoDB" id="10065815at2759"/>
<evidence type="ECO:0000256" key="2">
    <source>
        <dbReference type="ARBA" id="ARBA00004514"/>
    </source>
</evidence>
<comment type="pathway">
    <text evidence="11">Protein modification; protein ubiquitination.</text>
</comment>
<dbReference type="PhylomeDB" id="E9GES9"/>
<dbReference type="SMART" id="SM00678">
    <property type="entry name" value="WWE"/>
    <property type="match status" value="1"/>
</dbReference>
<name>E9GES9_DAPPU</name>
<keyword evidence="3 11" id="KW-0963">Cytoplasm</keyword>
<dbReference type="GO" id="GO:0005737">
    <property type="term" value="C:cytoplasm"/>
    <property type="evidence" value="ECO:0000318"/>
    <property type="project" value="GO_Central"/>
</dbReference>
<keyword evidence="7 10" id="KW-0863">Zinc-finger</keyword>
<keyword evidence="9 11" id="KW-0862">Zinc</keyword>
<protein>
    <recommendedName>
        <fullName evidence="11">E3 ubiquitin-protein ligase</fullName>
        <ecNumber evidence="11">2.3.2.27</ecNumber>
    </recommendedName>
</protein>
<dbReference type="InterPro" id="IPR044110">
    <property type="entry name" value="RING-HC_RNF146"/>
</dbReference>
<proteinExistence type="predicted"/>
<dbReference type="Pfam" id="PF13920">
    <property type="entry name" value="zf-C3HC4_3"/>
    <property type="match status" value="1"/>
</dbReference>
<dbReference type="HOGENOM" id="CLU_100726_0_0_1"/>
<dbReference type="Proteomes" id="UP000000305">
    <property type="component" value="Unassembled WGS sequence"/>
</dbReference>
<evidence type="ECO:0000256" key="10">
    <source>
        <dbReference type="PROSITE-ProRule" id="PRU00175"/>
    </source>
</evidence>
<accession>E9GES9</accession>
<comment type="PTM">
    <text evidence="11">Ubiquitinated; autoubiquitinated.</text>
</comment>
<dbReference type="InterPro" id="IPR017907">
    <property type="entry name" value="Znf_RING_CS"/>
</dbReference>
<comment type="subcellular location">
    <subcellularLocation>
        <location evidence="2 11">Cytoplasm</location>
        <location evidence="2 11">Cytosol</location>
    </subcellularLocation>
</comment>
<comment type="function">
    <text evidence="11">E3 ubiquitin-protein ligase that specifically binds poly-ADP-ribosylated proteins and mediates their ubiquitination and subsequent degradation.</text>
</comment>
<evidence type="ECO:0000313" key="15">
    <source>
        <dbReference type="EMBL" id="EFX82026.1"/>
    </source>
</evidence>
<dbReference type="PANTHER" id="PTHR13417:SF2">
    <property type="entry name" value="E3 UBIQUITIN-PROTEIN LIGASE RNF146"/>
    <property type="match status" value="1"/>
</dbReference>
<dbReference type="KEGG" id="dpx:DAPPUDRAFT_210838"/>
<dbReference type="GO" id="GO:0072572">
    <property type="term" value="F:poly-ADP-D-ribose binding"/>
    <property type="evidence" value="ECO:0000318"/>
    <property type="project" value="GO_Central"/>
</dbReference>
<dbReference type="GO" id="GO:0051865">
    <property type="term" value="P:protein autoubiquitination"/>
    <property type="evidence" value="ECO:0007669"/>
    <property type="project" value="UniProtKB-UniRule"/>
</dbReference>
<evidence type="ECO:0000313" key="16">
    <source>
        <dbReference type="Proteomes" id="UP000000305"/>
    </source>
</evidence>
<evidence type="ECO:0000259" key="14">
    <source>
        <dbReference type="PROSITE" id="PS50918"/>
    </source>
</evidence>
<dbReference type="InterPro" id="IPR018123">
    <property type="entry name" value="WWE-dom_subgr"/>
</dbReference>
<feature type="compositionally biased region" description="Basic and acidic residues" evidence="12">
    <location>
        <begin position="56"/>
        <end position="66"/>
    </location>
</feature>
<dbReference type="GO" id="GO:0005634">
    <property type="term" value="C:nucleus"/>
    <property type="evidence" value="ECO:0000318"/>
    <property type="project" value="GO_Central"/>
</dbReference>
<evidence type="ECO:0000256" key="6">
    <source>
        <dbReference type="ARBA" id="ARBA00022723"/>
    </source>
</evidence>
<dbReference type="InterPro" id="IPR037197">
    <property type="entry name" value="WWE_dom_sf"/>
</dbReference>
<comment type="domain">
    <text evidence="11">The WWE domain mediates non-covalent poly(ADP-ribose)-binding.</text>
</comment>
<comment type="catalytic activity">
    <reaction evidence="1 11">
        <text>S-ubiquitinyl-[E2 ubiquitin-conjugating enzyme]-L-cysteine + [acceptor protein]-L-lysine = [E2 ubiquitin-conjugating enzyme]-L-cysteine + N(6)-ubiquitinyl-[acceptor protein]-L-lysine.</text>
        <dbReference type="EC" id="2.3.2.27"/>
    </reaction>
</comment>
<dbReference type="GO" id="GO:0006511">
    <property type="term" value="P:ubiquitin-dependent protein catabolic process"/>
    <property type="evidence" value="ECO:0000318"/>
    <property type="project" value="GO_Central"/>
</dbReference>
<sequence length="220" mass="24646">MSESGTTSGDQCSRTNIRGSRATSRNASLQSSREDLSNNSVLSSGLKQTDCSASSKAEDSPVDKGENSSTVIECAVCLQTCIHPVKLPCSHIFCYLCVKGVAFQSKRCAMCRQEIPSDFLIHPQLLDRTQLEKESTLEDGYQWFYEGRNGWWQYDDRTAVDLEQNYKRGERTFEMVIAGASYVIDFQQLIQFPKHRAGRIRKIKRSAASFPILGVAGIRL</sequence>
<feature type="compositionally biased region" description="Polar residues" evidence="12">
    <location>
        <begin position="1"/>
        <end position="55"/>
    </location>
</feature>
<dbReference type="InterPro" id="IPR004170">
    <property type="entry name" value="WWE_dom"/>
</dbReference>
<keyword evidence="4 11" id="KW-0808">Transferase</keyword>
<dbReference type="CDD" id="cd16546">
    <property type="entry name" value="RING-HC_RNF146"/>
    <property type="match status" value="1"/>
</dbReference>
<evidence type="ECO:0000256" key="1">
    <source>
        <dbReference type="ARBA" id="ARBA00000900"/>
    </source>
</evidence>
<dbReference type="InterPro" id="IPR001841">
    <property type="entry name" value="Znf_RING"/>
</dbReference>
<dbReference type="AlphaFoldDB" id="E9GES9"/>
<dbReference type="Gene3D" id="3.30.40.10">
    <property type="entry name" value="Zinc/RING finger domain, C3HC4 (zinc finger)"/>
    <property type="match status" value="1"/>
</dbReference>
<evidence type="ECO:0000256" key="7">
    <source>
        <dbReference type="ARBA" id="ARBA00022771"/>
    </source>
</evidence>
<feature type="domain" description="RING-type" evidence="13">
    <location>
        <begin position="74"/>
        <end position="112"/>
    </location>
</feature>
<evidence type="ECO:0000256" key="3">
    <source>
        <dbReference type="ARBA" id="ARBA00022490"/>
    </source>
</evidence>
<feature type="domain" description="WWE" evidence="14">
    <location>
        <begin position="129"/>
        <end position="205"/>
    </location>
</feature>
<dbReference type="GO" id="GO:0008270">
    <property type="term" value="F:zinc ion binding"/>
    <property type="evidence" value="ECO:0007669"/>
    <property type="project" value="UniProtKB-UniRule"/>
</dbReference>
<dbReference type="GO" id="GO:0061630">
    <property type="term" value="F:ubiquitin protein ligase activity"/>
    <property type="evidence" value="ECO:0007669"/>
    <property type="project" value="UniProtKB-UniRule"/>
</dbReference>
<gene>
    <name evidence="15" type="ORF">DAPPUDRAFT_210838</name>
</gene>
<dbReference type="STRING" id="6669.E9GES9"/>
<evidence type="ECO:0000256" key="11">
    <source>
        <dbReference type="RuleBase" id="RU367115"/>
    </source>
</evidence>
<evidence type="ECO:0000256" key="9">
    <source>
        <dbReference type="ARBA" id="ARBA00022833"/>
    </source>
</evidence>
<dbReference type="GO" id="GO:0016055">
    <property type="term" value="P:Wnt signaling pathway"/>
    <property type="evidence" value="ECO:0007669"/>
    <property type="project" value="UniProtKB-KW"/>
</dbReference>
<evidence type="ECO:0000256" key="8">
    <source>
        <dbReference type="ARBA" id="ARBA00022786"/>
    </source>
</evidence>
<feature type="region of interest" description="Disordered" evidence="12">
    <location>
        <begin position="1"/>
        <end position="66"/>
    </location>
</feature>
<evidence type="ECO:0000256" key="4">
    <source>
        <dbReference type="ARBA" id="ARBA00022679"/>
    </source>
</evidence>
<dbReference type="SMART" id="SM00184">
    <property type="entry name" value="RING"/>
    <property type="match status" value="1"/>
</dbReference>
<dbReference type="OMA" id="MIFFENP"/>
<keyword evidence="16" id="KW-1185">Reference proteome</keyword>
<dbReference type="UniPathway" id="UPA00143"/>
<dbReference type="Gene3D" id="3.30.720.50">
    <property type="match status" value="1"/>
</dbReference>
<dbReference type="PROSITE" id="PS00518">
    <property type="entry name" value="ZF_RING_1"/>
    <property type="match status" value="1"/>
</dbReference>
<dbReference type="InParanoid" id="E9GES9"/>
<evidence type="ECO:0000256" key="12">
    <source>
        <dbReference type="SAM" id="MobiDB-lite"/>
    </source>
</evidence>
<dbReference type="EMBL" id="GL732541">
    <property type="protein sequence ID" value="EFX82026.1"/>
    <property type="molecule type" value="Genomic_DNA"/>
</dbReference>
<organism evidence="15 16">
    <name type="scientific">Daphnia pulex</name>
    <name type="common">Water flea</name>
    <dbReference type="NCBI Taxonomy" id="6669"/>
    <lineage>
        <taxon>Eukaryota</taxon>
        <taxon>Metazoa</taxon>
        <taxon>Ecdysozoa</taxon>
        <taxon>Arthropoda</taxon>
        <taxon>Crustacea</taxon>
        <taxon>Branchiopoda</taxon>
        <taxon>Diplostraca</taxon>
        <taxon>Cladocera</taxon>
        <taxon>Anomopoda</taxon>
        <taxon>Daphniidae</taxon>
        <taxon>Daphnia</taxon>
    </lineage>
</organism>
<dbReference type="InterPro" id="IPR013083">
    <property type="entry name" value="Znf_RING/FYVE/PHD"/>
</dbReference>
<dbReference type="EC" id="2.3.2.27" evidence="11"/>
<reference evidence="15 16" key="1">
    <citation type="journal article" date="2011" name="Science">
        <title>The ecoresponsive genome of Daphnia pulex.</title>
        <authorList>
            <person name="Colbourne J.K."/>
            <person name="Pfrender M.E."/>
            <person name="Gilbert D."/>
            <person name="Thomas W.K."/>
            <person name="Tucker A."/>
            <person name="Oakley T.H."/>
            <person name="Tokishita S."/>
            <person name="Aerts A."/>
            <person name="Arnold G.J."/>
            <person name="Basu M.K."/>
            <person name="Bauer D.J."/>
            <person name="Caceres C.E."/>
            <person name="Carmel L."/>
            <person name="Casola C."/>
            <person name="Choi J.H."/>
            <person name="Detter J.C."/>
            <person name="Dong Q."/>
            <person name="Dusheyko S."/>
            <person name="Eads B.D."/>
            <person name="Frohlich T."/>
            <person name="Geiler-Samerotte K.A."/>
            <person name="Gerlach D."/>
            <person name="Hatcher P."/>
            <person name="Jogdeo S."/>
            <person name="Krijgsveld J."/>
            <person name="Kriventseva E.V."/>
            <person name="Kultz D."/>
            <person name="Laforsch C."/>
            <person name="Lindquist E."/>
            <person name="Lopez J."/>
            <person name="Manak J.R."/>
            <person name="Muller J."/>
            <person name="Pangilinan J."/>
            <person name="Patwardhan R.P."/>
            <person name="Pitluck S."/>
            <person name="Pritham E.J."/>
            <person name="Rechtsteiner A."/>
            <person name="Rho M."/>
            <person name="Rogozin I.B."/>
            <person name="Sakarya O."/>
            <person name="Salamov A."/>
            <person name="Schaack S."/>
            <person name="Shapiro H."/>
            <person name="Shiga Y."/>
            <person name="Skalitzky C."/>
            <person name="Smith Z."/>
            <person name="Souvorov A."/>
            <person name="Sung W."/>
            <person name="Tang Z."/>
            <person name="Tsuchiya D."/>
            <person name="Tu H."/>
            <person name="Vos H."/>
            <person name="Wang M."/>
            <person name="Wolf Y.I."/>
            <person name="Yamagata H."/>
            <person name="Yamada T."/>
            <person name="Ye Y."/>
            <person name="Shaw J.R."/>
            <person name="Andrews J."/>
            <person name="Crease T.J."/>
            <person name="Tang H."/>
            <person name="Lucas S.M."/>
            <person name="Robertson H.M."/>
            <person name="Bork P."/>
            <person name="Koonin E.V."/>
            <person name="Zdobnov E.M."/>
            <person name="Grigoriev I.V."/>
            <person name="Lynch M."/>
            <person name="Boore J.L."/>
        </authorList>
    </citation>
    <scope>NUCLEOTIDE SEQUENCE [LARGE SCALE GENOMIC DNA]</scope>
</reference>
<dbReference type="PROSITE" id="PS50089">
    <property type="entry name" value="ZF_RING_2"/>
    <property type="match status" value="1"/>
</dbReference>
<dbReference type="PROSITE" id="PS50918">
    <property type="entry name" value="WWE"/>
    <property type="match status" value="1"/>
</dbReference>
<keyword evidence="6 11" id="KW-0479">Metal-binding</keyword>
<keyword evidence="5" id="KW-0879">Wnt signaling pathway</keyword>
<evidence type="ECO:0000256" key="5">
    <source>
        <dbReference type="ARBA" id="ARBA00022687"/>
    </source>
</evidence>
<dbReference type="InterPro" id="IPR033509">
    <property type="entry name" value="RNF146"/>
</dbReference>
<dbReference type="PANTHER" id="PTHR13417">
    <property type="entry name" value="E3 UBIQUITIN-PROTEIN LIGASE RNF146"/>
    <property type="match status" value="1"/>
</dbReference>
<dbReference type="FunFam" id="3.30.40.10:FF:001221">
    <property type="entry name" value="Putative e3 ubiquitin-protein ligase"/>
    <property type="match status" value="1"/>
</dbReference>
<dbReference type="SUPFAM" id="SSF117839">
    <property type="entry name" value="WWE domain"/>
    <property type="match status" value="1"/>
</dbReference>
<dbReference type="Pfam" id="PF02825">
    <property type="entry name" value="WWE"/>
    <property type="match status" value="1"/>
</dbReference>